<protein>
    <recommendedName>
        <fullName evidence="4">FAR1 domain-containing protein</fullName>
    </recommendedName>
</protein>
<gene>
    <name evidence="2" type="ORF">PIB30_069978</name>
</gene>
<comment type="caution">
    <text evidence="2">The sequence shown here is derived from an EMBL/GenBank/DDBJ whole genome shotgun (WGS) entry which is preliminary data.</text>
</comment>
<sequence>MLEMQFLVPLNVMCNNGIENDNLEHGTLGADLHEAVAEVEAKTRTEDESAEACDVESGEGAPKEDDSDYSDVFGMTKGKFGRCHGFGVRKGDYGKDVEGKLIRRRFFCNRTSLRDEKHYLREDRKRAIGQRPGSTVRLFYQFT</sequence>
<reference evidence="2 3" key="1">
    <citation type="journal article" date="2023" name="Plants (Basel)">
        <title>Bridging the Gap: Combining Genomics and Transcriptomics Approaches to Understand Stylosanthes scabra, an Orphan Legume from the Brazilian Caatinga.</title>
        <authorList>
            <person name="Ferreira-Neto J.R.C."/>
            <person name="da Silva M.D."/>
            <person name="Binneck E."/>
            <person name="de Melo N.F."/>
            <person name="da Silva R.H."/>
            <person name="de Melo A.L.T.M."/>
            <person name="Pandolfi V."/>
            <person name="Bustamante F.O."/>
            <person name="Brasileiro-Vidal A.C."/>
            <person name="Benko-Iseppon A.M."/>
        </authorList>
    </citation>
    <scope>NUCLEOTIDE SEQUENCE [LARGE SCALE GENOMIC DNA]</scope>
    <source>
        <tissue evidence="2">Leaves</tissue>
    </source>
</reference>
<keyword evidence="3" id="KW-1185">Reference proteome</keyword>
<evidence type="ECO:0000256" key="1">
    <source>
        <dbReference type="SAM" id="MobiDB-lite"/>
    </source>
</evidence>
<feature type="compositionally biased region" description="Acidic residues" evidence="1">
    <location>
        <begin position="48"/>
        <end position="57"/>
    </location>
</feature>
<dbReference type="Proteomes" id="UP001341840">
    <property type="component" value="Unassembled WGS sequence"/>
</dbReference>
<accession>A0ABU6VNK3</accession>
<feature type="region of interest" description="Disordered" evidence="1">
    <location>
        <begin position="41"/>
        <end position="69"/>
    </location>
</feature>
<organism evidence="2 3">
    <name type="scientific">Stylosanthes scabra</name>
    <dbReference type="NCBI Taxonomy" id="79078"/>
    <lineage>
        <taxon>Eukaryota</taxon>
        <taxon>Viridiplantae</taxon>
        <taxon>Streptophyta</taxon>
        <taxon>Embryophyta</taxon>
        <taxon>Tracheophyta</taxon>
        <taxon>Spermatophyta</taxon>
        <taxon>Magnoliopsida</taxon>
        <taxon>eudicotyledons</taxon>
        <taxon>Gunneridae</taxon>
        <taxon>Pentapetalae</taxon>
        <taxon>rosids</taxon>
        <taxon>fabids</taxon>
        <taxon>Fabales</taxon>
        <taxon>Fabaceae</taxon>
        <taxon>Papilionoideae</taxon>
        <taxon>50 kb inversion clade</taxon>
        <taxon>dalbergioids sensu lato</taxon>
        <taxon>Dalbergieae</taxon>
        <taxon>Pterocarpus clade</taxon>
        <taxon>Stylosanthes</taxon>
    </lineage>
</organism>
<dbReference type="EMBL" id="JASCZI010151813">
    <property type="protein sequence ID" value="MED6174537.1"/>
    <property type="molecule type" value="Genomic_DNA"/>
</dbReference>
<evidence type="ECO:0000313" key="3">
    <source>
        <dbReference type="Proteomes" id="UP001341840"/>
    </source>
</evidence>
<name>A0ABU6VNK3_9FABA</name>
<proteinExistence type="predicted"/>
<evidence type="ECO:0008006" key="4">
    <source>
        <dbReference type="Google" id="ProtNLM"/>
    </source>
</evidence>
<evidence type="ECO:0000313" key="2">
    <source>
        <dbReference type="EMBL" id="MED6174537.1"/>
    </source>
</evidence>